<dbReference type="AlphaFoldDB" id="A0A9X4H0C1"/>
<feature type="transmembrane region" description="Helical" evidence="5">
    <location>
        <begin position="56"/>
        <end position="79"/>
    </location>
</feature>
<feature type="transmembrane region" description="Helical" evidence="5">
    <location>
        <begin position="457"/>
        <end position="480"/>
    </location>
</feature>
<feature type="transmembrane region" description="Helical" evidence="5">
    <location>
        <begin position="130"/>
        <end position="149"/>
    </location>
</feature>
<feature type="transmembrane region" description="Helical" evidence="5">
    <location>
        <begin position="395"/>
        <end position="412"/>
    </location>
</feature>
<dbReference type="EMBL" id="JAKOAV010000039">
    <property type="protein sequence ID" value="MDF9409712.1"/>
    <property type="molecule type" value="Genomic_DNA"/>
</dbReference>
<dbReference type="RefSeq" id="WP_277445219.1">
    <property type="nucleotide sequence ID" value="NZ_JAKOAV010000039.1"/>
</dbReference>
<protein>
    <submittedName>
        <fullName evidence="6">Anion permease</fullName>
    </submittedName>
</protein>
<comment type="caution">
    <text evidence="6">The sequence shown here is derived from an EMBL/GenBank/DDBJ whole genome shotgun (WGS) entry which is preliminary data.</text>
</comment>
<feature type="transmembrane region" description="Helical" evidence="5">
    <location>
        <begin position="155"/>
        <end position="175"/>
    </location>
</feature>
<sequence length="487" mass="52992">MLKDRKVLGVLVFVIIGLIIALFKPFAGLQPMGHLMLATVIIALGMWVFRPGNLPFLAGGSVILCGGLAILFAFQNYLINPATQKAYTSADLYSTIANGFVSSAVWTLIPALYFGFVLQKTGLGKRVAYMVLKSFTPSWASMALSWLIIGVALSALTPSITVRIAIVIPIAMGIVEACKLEYRSKGAAFVTLLAWGMCVFPGTGWLTGSLSGPIMQGFLPPELKPLATFDAWFQILALPWFVVTILYAVLAFLIAKPKQPIGIPVDTFKEEYKKLGSMTRDEIITLVVLLGSLVLFATERIHGIPTPATALGALFILIATGIIKGPEINTGINWDVVMFFGVTVGLSALFRFAQIAGWFEPLIRPTILNLAHSPLAFMIIFTLGLFVIRFIDVPWGFTTAALTAVVLIPVFNDFHIHPLVASMAYLAAINFFLLGYQQPWILMAEGMTGNKGWAPSHITLFGLIYTVSVFIAILVSLPYWRAIGVIQ</sequence>
<evidence type="ECO:0000313" key="7">
    <source>
        <dbReference type="Proteomes" id="UP001154312"/>
    </source>
</evidence>
<proteinExistence type="predicted"/>
<dbReference type="GO" id="GO:0016020">
    <property type="term" value="C:membrane"/>
    <property type="evidence" value="ECO:0007669"/>
    <property type="project" value="UniProtKB-SubCell"/>
</dbReference>
<feature type="transmembrane region" description="Helical" evidence="5">
    <location>
        <begin position="231"/>
        <end position="254"/>
    </location>
</feature>
<keyword evidence="4 5" id="KW-0472">Membrane</keyword>
<accession>A0A9X4H0C1</accession>
<dbReference type="Pfam" id="PF00939">
    <property type="entry name" value="Na_sulph_symp"/>
    <property type="match status" value="1"/>
</dbReference>
<evidence type="ECO:0000256" key="3">
    <source>
        <dbReference type="ARBA" id="ARBA00022989"/>
    </source>
</evidence>
<feature type="transmembrane region" description="Helical" evidence="5">
    <location>
        <begin position="418"/>
        <end position="436"/>
    </location>
</feature>
<feature type="transmembrane region" description="Helical" evidence="5">
    <location>
        <begin position="187"/>
        <end position="211"/>
    </location>
</feature>
<name>A0A9X4H0C1_9FIRM</name>
<evidence type="ECO:0000256" key="1">
    <source>
        <dbReference type="ARBA" id="ARBA00004141"/>
    </source>
</evidence>
<feature type="transmembrane region" description="Helical" evidence="5">
    <location>
        <begin position="7"/>
        <end position="26"/>
    </location>
</feature>
<feature type="transmembrane region" description="Helical" evidence="5">
    <location>
        <begin position="371"/>
        <end position="388"/>
    </location>
</feature>
<gene>
    <name evidence="6" type="ORF">L7E55_15375</name>
</gene>
<feature type="transmembrane region" description="Helical" evidence="5">
    <location>
        <begin position="32"/>
        <end position="49"/>
    </location>
</feature>
<dbReference type="GO" id="GO:0022857">
    <property type="term" value="F:transmembrane transporter activity"/>
    <property type="evidence" value="ECO:0007669"/>
    <property type="project" value="InterPro"/>
</dbReference>
<feature type="transmembrane region" description="Helical" evidence="5">
    <location>
        <begin position="336"/>
        <end position="359"/>
    </location>
</feature>
<dbReference type="Proteomes" id="UP001154312">
    <property type="component" value="Unassembled WGS sequence"/>
</dbReference>
<feature type="transmembrane region" description="Helical" evidence="5">
    <location>
        <begin position="304"/>
        <end position="324"/>
    </location>
</feature>
<dbReference type="InterPro" id="IPR001898">
    <property type="entry name" value="SLC13A/DASS"/>
</dbReference>
<keyword evidence="3 5" id="KW-1133">Transmembrane helix</keyword>
<keyword evidence="2 5" id="KW-0812">Transmembrane</keyword>
<evidence type="ECO:0000256" key="5">
    <source>
        <dbReference type="SAM" id="Phobius"/>
    </source>
</evidence>
<organism evidence="6 7">
    <name type="scientific">Pelotomaculum isophthalicicum JI</name>
    <dbReference type="NCBI Taxonomy" id="947010"/>
    <lineage>
        <taxon>Bacteria</taxon>
        <taxon>Bacillati</taxon>
        <taxon>Bacillota</taxon>
        <taxon>Clostridia</taxon>
        <taxon>Eubacteriales</taxon>
        <taxon>Desulfotomaculaceae</taxon>
        <taxon>Pelotomaculum</taxon>
    </lineage>
</organism>
<evidence type="ECO:0000256" key="2">
    <source>
        <dbReference type="ARBA" id="ARBA00022692"/>
    </source>
</evidence>
<feature type="transmembrane region" description="Helical" evidence="5">
    <location>
        <begin position="99"/>
        <end position="118"/>
    </location>
</feature>
<reference evidence="6" key="1">
    <citation type="submission" date="2022-02" db="EMBL/GenBank/DDBJ databases">
        <authorList>
            <person name="Leng L."/>
        </authorList>
    </citation>
    <scope>NUCLEOTIDE SEQUENCE</scope>
    <source>
        <strain evidence="6">JI</strain>
    </source>
</reference>
<comment type="subcellular location">
    <subcellularLocation>
        <location evidence="1">Membrane</location>
        <topology evidence="1">Multi-pass membrane protein</topology>
    </subcellularLocation>
</comment>
<keyword evidence="7" id="KW-1185">Reference proteome</keyword>
<evidence type="ECO:0000256" key="4">
    <source>
        <dbReference type="ARBA" id="ARBA00023136"/>
    </source>
</evidence>
<evidence type="ECO:0000313" key="6">
    <source>
        <dbReference type="EMBL" id="MDF9409712.1"/>
    </source>
</evidence>